<organism evidence="3 4">
    <name type="scientific">Madurella fahalii</name>
    <dbReference type="NCBI Taxonomy" id="1157608"/>
    <lineage>
        <taxon>Eukaryota</taxon>
        <taxon>Fungi</taxon>
        <taxon>Dikarya</taxon>
        <taxon>Ascomycota</taxon>
        <taxon>Pezizomycotina</taxon>
        <taxon>Sordariomycetes</taxon>
        <taxon>Sordariomycetidae</taxon>
        <taxon>Sordariales</taxon>
        <taxon>Sordariales incertae sedis</taxon>
        <taxon>Madurella</taxon>
    </lineage>
</organism>
<name>A0ABQ0G3Z5_9PEZI</name>
<feature type="chain" id="PRO_5045948943" evidence="2">
    <location>
        <begin position="19"/>
        <end position="241"/>
    </location>
</feature>
<feature type="compositionally biased region" description="Polar residues" evidence="1">
    <location>
        <begin position="97"/>
        <end position="116"/>
    </location>
</feature>
<accession>A0ABQ0G3Z5</accession>
<dbReference type="GeneID" id="98173424"/>
<evidence type="ECO:0000256" key="2">
    <source>
        <dbReference type="SAM" id="SignalP"/>
    </source>
</evidence>
<comment type="caution">
    <text evidence="3">The sequence shown here is derived from an EMBL/GenBank/DDBJ whole genome shotgun (WGS) entry which is preliminary data.</text>
</comment>
<sequence length="241" mass="25349">MYFRTSFVAASLFSLALATPTLQLRAASGPCPMTKDNSEPCRDMLDSSACWNGIIGPDGGGSDERAEQLWDCVPGGKEYMCGCYGCDSGLDRASNNPQNPGTFSYKPSYSFPTQPNVSPPRATTPSPPAAQTTTATAETALMARSLRRLRLRFARSTAALPVCLSSAQPAPWAEPSHLAQPQTAWPQPAARRTAGRPRLTHTCAATAPVSTYPDADTQLNAGHPCLSVGVGASASVFSPPS</sequence>
<feature type="compositionally biased region" description="Low complexity" evidence="1">
    <location>
        <begin position="179"/>
        <end position="190"/>
    </location>
</feature>
<reference evidence="3 4" key="1">
    <citation type="submission" date="2024-09" db="EMBL/GenBank/DDBJ databases">
        <title>Itraconazole resistance in Madurella fahalii resulting from another homologue of gene encoding cytochrome P450 14-alpha sterol demethylase (CYP51).</title>
        <authorList>
            <person name="Yoshioka I."/>
            <person name="Fahal A.H."/>
            <person name="Kaneko S."/>
            <person name="Yaguchi T."/>
        </authorList>
    </citation>
    <scope>NUCLEOTIDE SEQUENCE [LARGE SCALE GENOMIC DNA]</scope>
    <source>
        <strain evidence="3 4">IFM 68171</strain>
    </source>
</reference>
<evidence type="ECO:0000256" key="1">
    <source>
        <dbReference type="SAM" id="MobiDB-lite"/>
    </source>
</evidence>
<feature type="compositionally biased region" description="Low complexity" evidence="1">
    <location>
        <begin position="119"/>
        <end position="134"/>
    </location>
</feature>
<feature type="region of interest" description="Disordered" evidence="1">
    <location>
        <begin position="97"/>
        <end position="134"/>
    </location>
</feature>
<evidence type="ECO:0000313" key="3">
    <source>
        <dbReference type="EMBL" id="GAB1312469.1"/>
    </source>
</evidence>
<feature type="signal peptide" evidence="2">
    <location>
        <begin position="1"/>
        <end position="18"/>
    </location>
</feature>
<dbReference type="EMBL" id="BAAFSV010000001">
    <property type="protein sequence ID" value="GAB1312469.1"/>
    <property type="molecule type" value="Genomic_DNA"/>
</dbReference>
<keyword evidence="4" id="KW-1185">Reference proteome</keyword>
<proteinExistence type="predicted"/>
<feature type="region of interest" description="Disordered" evidence="1">
    <location>
        <begin position="171"/>
        <end position="194"/>
    </location>
</feature>
<evidence type="ECO:0000313" key="4">
    <source>
        <dbReference type="Proteomes" id="UP001628179"/>
    </source>
</evidence>
<keyword evidence="2" id="KW-0732">Signal</keyword>
<dbReference type="RefSeq" id="XP_070914202.1">
    <property type="nucleotide sequence ID" value="XM_071058101.1"/>
</dbReference>
<protein>
    <submittedName>
        <fullName evidence="3">Uncharacterized protein</fullName>
    </submittedName>
</protein>
<gene>
    <name evidence="3" type="ORF">MFIFM68171_02679</name>
</gene>
<dbReference type="Proteomes" id="UP001628179">
    <property type="component" value="Unassembled WGS sequence"/>
</dbReference>